<feature type="signal peptide" evidence="14">
    <location>
        <begin position="1"/>
        <end position="21"/>
    </location>
</feature>
<dbReference type="GO" id="GO:0004067">
    <property type="term" value="F:asparaginase activity"/>
    <property type="evidence" value="ECO:0007669"/>
    <property type="project" value="UniProtKB-UniRule"/>
</dbReference>
<feature type="domain" description="L-asparaginase N-terminal" evidence="15">
    <location>
        <begin position="24"/>
        <end position="212"/>
    </location>
</feature>
<dbReference type="PROSITE" id="PS00144">
    <property type="entry name" value="ASN_GLN_ASE_1"/>
    <property type="match status" value="1"/>
</dbReference>
<accession>K1JGZ2</accession>
<dbReference type="PATRIC" id="fig|742823.3.peg.1526"/>
<dbReference type="CDD" id="cd08964">
    <property type="entry name" value="L-asparaginase_II"/>
    <property type="match status" value="1"/>
</dbReference>
<dbReference type="InterPro" id="IPR037152">
    <property type="entry name" value="L-asparaginase_N_sf"/>
</dbReference>
<dbReference type="InterPro" id="IPR006034">
    <property type="entry name" value="Asparaginase/glutaminase-like"/>
</dbReference>
<dbReference type="OrthoDB" id="9788068at2"/>
<dbReference type="InterPro" id="IPR036152">
    <property type="entry name" value="Asp/glu_Ase-like_sf"/>
</dbReference>
<evidence type="ECO:0000256" key="13">
    <source>
        <dbReference type="RuleBase" id="RU004456"/>
    </source>
</evidence>
<evidence type="ECO:0000313" key="17">
    <source>
        <dbReference type="EMBL" id="EKB30845.1"/>
    </source>
</evidence>
<comment type="catalytic activity">
    <reaction evidence="8">
        <text>L-asparagine + H2O = L-aspartate + NH4(+)</text>
        <dbReference type="Rhea" id="RHEA:21016"/>
        <dbReference type="ChEBI" id="CHEBI:15377"/>
        <dbReference type="ChEBI" id="CHEBI:28938"/>
        <dbReference type="ChEBI" id="CHEBI:29991"/>
        <dbReference type="ChEBI" id="CHEBI:58048"/>
        <dbReference type="EC" id="3.5.1.1"/>
    </reaction>
</comment>
<evidence type="ECO:0000256" key="7">
    <source>
        <dbReference type="ARBA" id="ARBA00023157"/>
    </source>
</evidence>
<reference evidence="17 18" key="1">
    <citation type="submission" date="2012-05" db="EMBL/GenBank/DDBJ databases">
        <title>The Genome Sequence of Sutterella wadsworthensis 2_1_59BFAA.</title>
        <authorList>
            <consortium name="The Broad Institute Genome Sequencing Platform"/>
            <person name="Earl A."/>
            <person name="Ward D."/>
            <person name="Feldgarden M."/>
            <person name="Gevers D."/>
            <person name="Daigneault M."/>
            <person name="Strauss J."/>
            <person name="Allen-Vercoe E."/>
            <person name="Walker B."/>
            <person name="Young S.K."/>
            <person name="Zeng Q."/>
            <person name="Gargeya S."/>
            <person name="Fitzgerald M."/>
            <person name="Haas B."/>
            <person name="Abouelleil A."/>
            <person name="Alvarado L."/>
            <person name="Arachchi H.M."/>
            <person name="Berlin A.M."/>
            <person name="Chapman S.B."/>
            <person name="Goldberg J."/>
            <person name="Griggs A."/>
            <person name="Gujja S."/>
            <person name="Hansen M."/>
            <person name="Howarth C."/>
            <person name="Imamovic A."/>
            <person name="Larimer J."/>
            <person name="McCowen C."/>
            <person name="Montmayeur A."/>
            <person name="Murphy C."/>
            <person name="Neiman D."/>
            <person name="Pearson M."/>
            <person name="Priest M."/>
            <person name="Roberts A."/>
            <person name="Saif S."/>
            <person name="Shea T."/>
            <person name="Sisk P."/>
            <person name="Sykes S."/>
            <person name="Wortman J."/>
            <person name="Nusbaum C."/>
            <person name="Birren B."/>
        </authorList>
    </citation>
    <scope>NUCLEOTIDE SEQUENCE [LARGE SCALE GENOMIC DNA]</scope>
    <source>
        <strain evidence="17 18">2_1_59BFAA</strain>
    </source>
</reference>
<keyword evidence="6" id="KW-0378">Hydrolase</keyword>
<evidence type="ECO:0000256" key="8">
    <source>
        <dbReference type="ARBA" id="ARBA00049366"/>
    </source>
</evidence>
<dbReference type="PRINTS" id="PR00139">
    <property type="entry name" value="ASNGLNASE"/>
</dbReference>
<dbReference type="GO" id="GO:0006528">
    <property type="term" value="P:asparagine metabolic process"/>
    <property type="evidence" value="ECO:0007669"/>
    <property type="project" value="InterPro"/>
</dbReference>
<dbReference type="PROSITE" id="PS51732">
    <property type="entry name" value="ASN_GLN_ASE_3"/>
    <property type="match status" value="1"/>
</dbReference>
<evidence type="ECO:0000256" key="14">
    <source>
        <dbReference type="SAM" id="SignalP"/>
    </source>
</evidence>
<dbReference type="Proteomes" id="UP000005835">
    <property type="component" value="Unassembled WGS sequence"/>
</dbReference>
<comment type="caution">
    <text evidence="17">The sequence shown here is derived from an EMBL/GenBank/DDBJ whole genome shotgun (WGS) entry which is preliminary data.</text>
</comment>
<evidence type="ECO:0000256" key="5">
    <source>
        <dbReference type="ARBA" id="ARBA00022764"/>
    </source>
</evidence>
<dbReference type="GO" id="GO:0042597">
    <property type="term" value="C:periplasmic space"/>
    <property type="evidence" value="ECO:0007669"/>
    <property type="project" value="UniProtKB-SubCell"/>
</dbReference>
<dbReference type="eggNOG" id="COG0252">
    <property type="taxonomic scope" value="Bacteria"/>
</dbReference>
<organism evidence="17 18">
    <name type="scientific">Sutterella wadsworthensis 2_1_59BFAA</name>
    <dbReference type="NCBI Taxonomy" id="742823"/>
    <lineage>
        <taxon>Bacteria</taxon>
        <taxon>Pseudomonadati</taxon>
        <taxon>Pseudomonadota</taxon>
        <taxon>Betaproteobacteria</taxon>
        <taxon>Burkholderiales</taxon>
        <taxon>Sutterellaceae</taxon>
        <taxon>Sutterella</taxon>
    </lineage>
</organism>
<proteinExistence type="inferred from homology"/>
<evidence type="ECO:0000256" key="11">
    <source>
        <dbReference type="PROSITE-ProRule" id="PRU10099"/>
    </source>
</evidence>
<dbReference type="InterPro" id="IPR027474">
    <property type="entry name" value="L-asparaginase_N"/>
</dbReference>
<dbReference type="FunFam" id="3.40.50.40:FF:000002">
    <property type="entry name" value="L-asparaginase 2"/>
    <property type="match status" value="1"/>
</dbReference>
<dbReference type="SUPFAM" id="SSF53774">
    <property type="entry name" value="Glutaminase/Asparaginase"/>
    <property type="match status" value="1"/>
</dbReference>
<dbReference type="PROSITE" id="PS00917">
    <property type="entry name" value="ASN_GLN_ASE_2"/>
    <property type="match status" value="1"/>
</dbReference>
<evidence type="ECO:0000256" key="12">
    <source>
        <dbReference type="PROSITE-ProRule" id="PRU10100"/>
    </source>
</evidence>
<name>K1JGZ2_9BURK</name>
<feature type="active site" description="O-isoaspartyl threonine intermediate" evidence="9">
    <location>
        <position position="33"/>
    </location>
</feature>
<dbReference type="STRING" id="742823.HMPREF9465_01535"/>
<dbReference type="EC" id="3.5.1.1" evidence="3"/>
<dbReference type="InterPro" id="IPR027473">
    <property type="entry name" value="L-asparaginase_C"/>
</dbReference>
<dbReference type="EMBL" id="ADMG01000035">
    <property type="protein sequence ID" value="EKB30845.1"/>
    <property type="molecule type" value="Genomic_DNA"/>
</dbReference>
<dbReference type="InterPro" id="IPR040919">
    <property type="entry name" value="Asparaginase_C"/>
</dbReference>
<dbReference type="NCBIfam" id="TIGR00520">
    <property type="entry name" value="asnASE_II"/>
    <property type="match status" value="1"/>
</dbReference>
<feature type="chain" id="PRO_5003846217" description="asparaginase" evidence="14">
    <location>
        <begin position="22"/>
        <end position="347"/>
    </location>
</feature>
<dbReference type="InterPro" id="IPR020827">
    <property type="entry name" value="Asparaginase/glutaminase_AS1"/>
</dbReference>
<dbReference type="PANTHER" id="PTHR11707:SF28">
    <property type="entry name" value="60 KDA LYSOPHOSPHOLIPASE"/>
    <property type="match status" value="1"/>
</dbReference>
<dbReference type="FunFam" id="3.40.50.1170:FF:000001">
    <property type="entry name" value="L-asparaginase 2"/>
    <property type="match status" value="1"/>
</dbReference>
<dbReference type="Gene3D" id="3.40.50.1170">
    <property type="entry name" value="L-asparaginase, N-terminal domain"/>
    <property type="match status" value="1"/>
</dbReference>
<feature type="active site" evidence="11">
    <location>
        <position position="33"/>
    </location>
</feature>
<dbReference type="PANTHER" id="PTHR11707">
    <property type="entry name" value="L-ASPARAGINASE"/>
    <property type="match status" value="1"/>
</dbReference>
<keyword evidence="18" id="KW-1185">Reference proteome</keyword>
<dbReference type="AlphaFoldDB" id="K1JGZ2"/>
<feature type="binding site" evidence="10">
    <location>
        <begin position="110"/>
        <end position="111"/>
    </location>
    <ligand>
        <name>substrate</name>
    </ligand>
</feature>
<keyword evidence="5" id="KW-0574">Periplasm</keyword>
<keyword evidence="4 14" id="KW-0732">Signal</keyword>
<sequence length="347" mass="36373">MSMKQTLIGLGLVAASGAALALPNIAVLATGGTIAGAGASATGTAYQAGKVSVNHLVAAVPELANIANVTPKQVAQIGSQDMSDEVWLKLAQTINADCKKYDGFVITHGTDTMEETAYFLNLTLKCDKPVAMVGAMLPSTGLGADGPRNLYNAVLTAATPETAKQGVVVAMDNIVVGAREVIKTNTVQPETFQAANFGKVGTIFNNKVTYSTLPVRAHTTATPFDVTGLKELPKVGIVYNHAGVEGLQAEALVKAGYKGIVNAGVGNGNIHKSIWPVLEQATKNGAVVVRSSRVPTGATTKDAEVDDKAQHWVSSGELNPQKARVLLQLALTKTSDWKEVQKYFDLY</sequence>
<dbReference type="Pfam" id="PF17763">
    <property type="entry name" value="Asparaginase_C"/>
    <property type="match status" value="1"/>
</dbReference>
<feature type="active site" evidence="12">
    <location>
        <position position="110"/>
    </location>
</feature>
<dbReference type="Pfam" id="PF00710">
    <property type="entry name" value="Asparaginase"/>
    <property type="match status" value="1"/>
</dbReference>
<comment type="subcellular location">
    <subcellularLocation>
        <location evidence="1">Periplasm</location>
    </subcellularLocation>
</comment>
<dbReference type="PIRSF" id="PIRSF500176">
    <property type="entry name" value="L_ASNase"/>
    <property type="match status" value="1"/>
</dbReference>
<protein>
    <recommendedName>
        <fullName evidence="3">asparaginase</fullName>
        <ecNumber evidence="3">3.5.1.1</ecNumber>
    </recommendedName>
</protein>
<feature type="binding site" evidence="10">
    <location>
        <position position="79"/>
    </location>
    <ligand>
        <name>substrate</name>
    </ligand>
</feature>
<keyword evidence="7" id="KW-1015">Disulfide bond</keyword>
<evidence type="ECO:0000259" key="15">
    <source>
        <dbReference type="Pfam" id="PF00710"/>
    </source>
</evidence>
<comment type="similarity">
    <text evidence="2 13">Belongs to the asparaginase 1 family.</text>
</comment>
<gene>
    <name evidence="17" type="ORF">HMPREF9465_01535</name>
</gene>
<evidence type="ECO:0000256" key="1">
    <source>
        <dbReference type="ARBA" id="ARBA00004418"/>
    </source>
</evidence>
<dbReference type="InterPro" id="IPR027475">
    <property type="entry name" value="Asparaginase/glutaminase_AS2"/>
</dbReference>
<evidence type="ECO:0000256" key="2">
    <source>
        <dbReference type="ARBA" id="ARBA00010518"/>
    </source>
</evidence>
<evidence type="ECO:0000256" key="10">
    <source>
        <dbReference type="PIRSR" id="PIRSR001220-2"/>
    </source>
</evidence>
<dbReference type="PIRSF" id="PIRSF001220">
    <property type="entry name" value="L-ASNase_gatD"/>
    <property type="match status" value="1"/>
</dbReference>
<evidence type="ECO:0000259" key="16">
    <source>
        <dbReference type="Pfam" id="PF17763"/>
    </source>
</evidence>
<dbReference type="RefSeq" id="WP_005435743.1">
    <property type="nucleotide sequence ID" value="NZ_JH815517.1"/>
</dbReference>
<feature type="domain" description="Asparaginase/glutaminase C-terminal" evidence="16">
    <location>
        <begin position="234"/>
        <end position="344"/>
    </location>
</feature>
<dbReference type="Gene3D" id="3.40.50.40">
    <property type="match status" value="1"/>
</dbReference>
<evidence type="ECO:0000256" key="9">
    <source>
        <dbReference type="PIRSR" id="PIRSR001220-1"/>
    </source>
</evidence>
<dbReference type="SMART" id="SM00870">
    <property type="entry name" value="Asparaginase"/>
    <property type="match status" value="1"/>
</dbReference>
<evidence type="ECO:0000313" key="18">
    <source>
        <dbReference type="Proteomes" id="UP000005835"/>
    </source>
</evidence>
<evidence type="ECO:0000256" key="6">
    <source>
        <dbReference type="ARBA" id="ARBA00022801"/>
    </source>
</evidence>
<dbReference type="HOGENOM" id="CLU_019134_1_2_4"/>
<dbReference type="NCBIfam" id="NF008304">
    <property type="entry name" value="PRK11096.1"/>
    <property type="match status" value="1"/>
</dbReference>
<evidence type="ECO:0000256" key="3">
    <source>
        <dbReference type="ARBA" id="ARBA00012920"/>
    </source>
</evidence>
<dbReference type="InterPro" id="IPR004550">
    <property type="entry name" value="AsnASE_II"/>
</dbReference>
<evidence type="ECO:0000256" key="4">
    <source>
        <dbReference type="ARBA" id="ARBA00022729"/>
    </source>
</evidence>